<dbReference type="InterPro" id="IPR035986">
    <property type="entry name" value="PKD_dom_sf"/>
</dbReference>
<reference evidence="3" key="2">
    <citation type="submission" date="2020-09" db="EMBL/GenBank/DDBJ databases">
        <authorList>
            <person name="Sun Q."/>
            <person name="Zhou Y."/>
        </authorList>
    </citation>
    <scope>NUCLEOTIDE SEQUENCE</scope>
    <source>
        <strain evidence="3">CGMCC 1.15290</strain>
    </source>
</reference>
<proteinExistence type="predicted"/>
<dbReference type="AlphaFoldDB" id="A0A917MV00"/>
<dbReference type="Proteomes" id="UP000627292">
    <property type="component" value="Unassembled WGS sequence"/>
</dbReference>
<feature type="signal peptide" evidence="1">
    <location>
        <begin position="1"/>
        <end position="20"/>
    </location>
</feature>
<evidence type="ECO:0000256" key="1">
    <source>
        <dbReference type="SAM" id="SignalP"/>
    </source>
</evidence>
<protein>
    <recommendedName>
        <fullName evidence="2">Secretion system C-terminal sorting domain-containing protein</fullName>
    </recommendedName>
</protein>
<dbReference type="Gene3D" id="3.40.50.1820">
    <property type="entry name" value="alpha/beta hydrolase"/>
    <property type="match status" value="1"/>
</dbReference>
<keyword evidence="1" id="KW-0732">Signal</keyword>
<dbReference type="SUPFAM" id="SSF53474">
    <property type="entry name" value="alpha/beta-Hydrolases"/>
    <property type="match status" value="1"/>
</dbReference>
<dbReference type="NCBIfam" id="TIGR04183">
    <property type="entry name" value="Por_Secre_tail"/>
    <property type="match status" value="1"/>
</dbReference>
<dbReference type="SUPFAM" id="SSF49299">
    <property type="entry name" value="PKD domain"/>
    <property type="match status" value="1"/>
</dbReference>
<evidence type="ECO:0000259" key="2">
    <source>
        <dbReference type="Pfam" id="PF18962"/>
    </source>
</evidence>
<evidence type="ECO:0000313" key="3">
    <source>
        <dbReference type="EMBL" id="GGH65763.1"/>
    </source>
</evidence>
<sequence>MKKQLLLLSAALLLSTLIFAQIIVEDSINISRERWRDSTFRINKQLVPTGLLLEYSMAPFTSLQYSGGSSVDTIKSGNYILMLHNLLGLSKVNNNASLQLTDSLYVRAVTYYQNTKVIPFITLFKNYNTIRSTALTEGLFTVAPDSVGLLDVPGRTVSPYNTNQLFALAPYISDIEAFDPLAFAFPANLWETGGITGMTVDFGDGAGFRTITAGSTVNVSYATPGSKVVTAQMVSGAQTFTAKCQLHLSRPTVFVTPKYNWKVEEPPVYRNDAEYFGTAIAAKQMIFFTGGISGANAFVETSCDDVFDKPVIVVEGLDPTKALTPAVMRARLNRNAFVSTMLSYGYDFVFVDFNNNSSYIENNAKQLEKVIELVNANKTGNFKSTVIGYSMGGLIARWCLKDMEDRGLQHNVENYISYDAPHQGANIPLGMQYIFSEMLNDMPYLAWFGGDLGGVSNSFSSPAARQMLNMRAVQSGNPFLPYTTSIDPLRTAFAERLKAKGYPQQTHNYGVAFGRGDNVPGNKNAGNGRQFTPGDPFGPGTKIFEGGVTFLLVNFSSQAYALPENNTDYIARYRFYGVTIRRIFGIPLLPSINIKVRNFRISNLYSYDDAPGSYGNTQDQFVTSLNAGDNNGFAGDASYFNHKAHNFIPTVSALDLQNQNYGPAGNYLSTNLYVNVDNQITNTSGITGNTFINAGLSPFEAAITATSNITDVNNDHNGGMSWQVTNFLFRKLLNTLNPNYDCNTTGFCNLTPVINGNYYICSSGGYTATNLPRAITISWRSKYGYFSISGGQGTPFITLNKVADGVDVLELTITNACGISRKFEKEIKVGGTPVTFLPYGPACSFPITLCANPIPGSTYRQWTLQTSGGTTNPSTSSWCINLNSSTLRATLNTDNECGFVSGSQRIYLQPCAFGVSPNPAQNHITITAENNTVSSATKTADNGVVTEPLLIKRIVIYDASGNLRKTIQCSGVNSREELNVGNLNNGFYIVEIQSNQSTVRKNLIIQR</sequence>
<dbReference type="InterPro" id="IPR026444">
    <property type="entry name" value="Secre_tail"/>
</dbReference>
<dbReference type="Pfam" id="PF02089">
    <property type="entry name" value="Palm_thioest"/>
    <property type="match status" value="1"/>
</dbReference>
<organism evidence="3 4">
    <name type="scientific">Filimonas zeae</name>
    <dbReference type="NCBI Taxonomy" id="1737353"/>
    <lineage>
        <taxon>Bacteria</taxon>
        <taxon>Pseudomonadati</taxon>
        <taxon>Bacteroidota</taxon>
        <taxon>Chitinophagia</taxon>
        <taxon>Chitinophagales</taxon>
        <taxon>Chitinophagaceae</taxon>
        <taxon>Filimonas</taxon>
    </lineage>
</organism>
<dbReference type="Pfam" id="PF18962">
    <property type="entry name" value="Por_Secre_tail"/>
    <property type="match status" value="1"/>
</dbReference>
<evidence type="ECO:0000313" key="4">
    <source>
        <dbReference type="Proteomes" id="UP000627292"/>
    </source>
</evidence>
<gene>
    <name evidence="3" type="ORF">GCM10011379_19250</name>
</gene>
<reference evidence="3" key="1">
    <citation type="journal article" date="2014" name="Int. J. Syst. Evol. Microbiol.">
        <title>Complete genome sequence of Corynebacterium casei LMG S-19264T (=DSM 44701T), isolated from a smear-ripened cheese.</title>
        <authorList>
            <consortium name="US DOE Joint Genome Institute (JGI-PGF)"/>
            <person name="Walter F."/>
            <person name="Albersmeier A."/>
            <person name="Kalinowski J."/>
            <person name="Ruckert C."/>
        </authorList>
    </citation>
    <scope>NUCLEOTIDE SEQUENCE</scope>
    <source>
        <strain evidence="3">CGMCC 1.15290</strain>
    </source>
</reference>
<keyword evidence="4" id="KW-1185">Reference proteome</keyword>
<dbReference type="RefSeq" id="WP_188951821.1">
    <property type="nucleotide sequence ID" value="NZ_BMIB01000002.1"/>
</dbReference>
<feature type="domain" description="Secretion system C-terminal sorting" evidence="2">
    <location>
        <begin position="916"/>
        <end position="1005"/>
    </location>
</feature>
<feature type="chain" id="PRO_5037642891" description="Secretion system C-terminal sorting domain-containing protein" evidence="1">
    <location>
        <begin position="21"/>
        <end position="1007"/>
    </location>
</feature>
<dbReference type="EMBL" id="BMIB01000002">
    <property type="protein sequence ID" value="GGH65763.1"/>
    <property type="molecule type" value="Genomic_DNA"/>
</dbReference>
<accession>A0A917MV00</accession>
<name>A0A917MV00_9BACT</name>
<comment type="caution">
    <text evidence="3">The sequence shown here is derived from an EMBL/GenBank/DDBJ whole genome shotgun (WGS) entry which is preliminary data.</text>
</comment>
<dbReference type="InterPro" id="IPR029058">
    <property type="entry name" value="AB_hydrolase_fold"/>
</dbReference>